<keyword evidence="2" id="KW-1185">Reference proteome</keyword>
<accession>A0A2U7NBJ7</accession>
<protein>
    <submittedName>
        <fullName evidence="1">Uncharacterized protein</fullName>
    </submittedName>
</protein>
<reference evidence="1 2" key="1">
    <citation type="submission" date="2017-04" db="EMBL/GenBank/DDBJ databases">
        <title>Isolation of lytic bacteriophages infecting Pseudomonas strains for biocontrol of fish and shrimp spoilage during chilled storage.</title>
        <authorList>
            <person name="Yang Z."/>
            <person name="Tao X."/>
            <person name="Gao L."/>
            <person name="Rao S."/>
        </authorList>
    </citation>
    <scope>NUCLEOTIDE SEQUENCE [LARGE SCALE GENOMIC DNA]</scope>
</reference>
<gene>
    <name evidence="1" type="ORF">PspYZU01_24</name>
</gene>
<evidence type="ECO:0000313" key="1">
    <source>
        <dbReference type="EMBL" id="ASD51909.1"/>
    </source>
</evidence>
<sequence>MSSKQKDLIKYAKSLGFDVETTTKHYRFTKDGCPPVIASKTPNCPHALKNAQADLRRAQRSQQA</sequence>
<dbReference type="EMBL" id="KY971609">
    <property type="protein sequence ID" value="ASD51909.1"/>
    <property type="molecule type" value="Genomic_DNA"/>
</dbReference>
<dbReference type="Proteomes" id="UP000248142">
    <property type="component" value="Segment"/>
</dbReference>
<organism evidence="1 2">
    <name type="scientific">Pseudomonas phage PspYZU01</name>
    <dbReference type="NCBI Taxonomy" id="1983555"/>
    <lineage>
        <taxon>Viruses</taxon>
        <taxon>Duplodnaviria</taxon>
        <taxon>Heunggongvirae</taxon>
        <taxon>Uroviricota</taxon>
        <taxon>Caudoviricetes</taxon>
        <taxon>Casjensviridae</taxon>
        <taxon>Phobosvirus</taxon>
        <taxon>Phobosvirus PspYZU01</taxon>
    </lineage>
</organism>
<proteinExistence type="predicted"/>
<evidence type="ECO:0000313" key="2">
    <source>
        <dbReference type="Proteomes" id="UP000248142"/>
    </source>
</evidence>
<name>A0A2U7NBJ7_9CAUD</name>